<feature type="repeat" description="RCC1" evidence="2">
    <location>
        <begin position="174"/>
        <end position="226"/>
    </location>
</feature>
<dbReference type="PRINTS" id="PR00633">
    <property type="entry name" value="RCCNDNSATION"/>
</dbReference>
<feature type="repeat" description="RCC1" evidence="2">
    <location>
        <begin position="557"/>
        <end position="603"/>
    </location>
</feature>
<reference evidence="4 5" key="1">
    <citation type="submission" date="2024-03" db="EMBL/GenBank/DDBJ databases">
        <title>Adaptation during the transition from Ophiocordyceps entomopathogen to insect associate is accompanied by gene loss and intensified selection.</title>
        <authorList>
            <person name="Ward C.M."/>
            <person name="Onetto C.A."/>
            <person name="Borneman A.R."/>
        </authorList>
    </citation>
    <scope>NUCLEOTIDE SEQUENCE [LARGE SCALE GENOMIC DNA]</scope>
    <source>
        <strain evidence="4">AWRI1</strain>
        <tissue evidence="4">Single Adult Female</tissue>
    </source>
</reference>
<feature type="repeat" description="RCC1" evidence="2">
    <location>
        <begin position="120"/>
        <end position="173"/>
    </location>
</feature>
<comment type="caution">
    <text evidence="4">The sequence shown here is derived from an EMBL/GenBank/DDBJ whole genome shotgun (WGS) entry which is preliminary data.</text>
</comment>
<feature type="repeat" description="RCC1" evidence="2">
    <location>
        <begin position="657"/>
        <end position="709"/>
    </location>
</feature>
<dbReference type="InterPro" id="IPR011333">
    <property type="entry name" value="SKP1/BTB/POZ_sf"/>
</dbReference>
<evidence type="ECO:0000313" key="4">
    <source>
        <dbReference type="EMBL" id="KAK7584104.1"/>
    </source>
</evidence>
<keyword evidence="1" id="KW-0677">Repeat</keyword>
<feature type="repeat" description="RCC1" evidence="2">
    <location>
        <begin position="710"/>
        <end position="761"/>
    </location>
</feature>
<evidence type="ECO:0000256" key="2">
    <source>
        <dbReference type="PROSITE-ProRule" id="PRU00235"/>
    </source>
</evidence>
<feature type="repeat" description="RCC1" evidence="2">
    <location>
        <begin position="1068"/>
        <end position="1120"/>
    </location>
</feature>
<dbReference type="PROSITE" id="PS50012">
    <property type="entry name" value="RCC1_3"/>
    <property type="match status" value="10"/>
</dbReference>
<dbReference type="Pfam" id="PF00651">
    <property type="entry name" value="BTB"/>
    <property type="match status" value="3"/>
</dbReference>
<dbReference type="SUPFAM" id="SSF54695">
    <property type="entry name" value="POZ domain"/>
    <property type="match status" value="3"/>
</dbReference>
<dbReference type="InterPro" id="IPR000210">
    <property type="entry name" value="BTB/POZ_dom"/>
</dbReference>
<proteinExistence type="predicted"/>
<evidence type="ECO:0000256" key="1">
    <source>
        <dbReference type="ARBA" id="ARBA00022737"/>
    </source>
</evidence>
<feature type="domain" description="BTB" evidence="3">
    <location>
        <begin position="1237"/>
        <end position="1303"/>
    </location>
</feature>
<evidence type="ECO:0000259" key="3">
    <source>
        <dbReference type="PROSITE" id="PS50097"/>
    </source>
</evidence>
<dbReference type="PROSITE" id="PS50097">
    <property type="entry name" value="BTB"/>
    <property type="match status" value="3"/>
</dbReference>
<gene>
    <name evidence="4" type="ORF">V9T40_005067</name>
</gene>
<dbReference type="InterPro" id="IPR051625">
    <property type="entry name" value="Signaling_Regulatory_Domain"/>
</dbReference>
<dbReference type="InterPro" id="IPR058923">
    <property type="entry name" value="RCC1-like_dom"/>
</dbReference>
<protein>
    <recommendedName>
        <fullName evidence="3">BTB domain-containing protein</fullName>
    </recommendedName>
</protein>
<name>A0AAN9Y2H4_9HEMI</name>
<dbReference type="PANTHER" id="PTHR22872">
    <property type="entry name" value="BTK-BINDING PROTEIN-RELATED"/>
    <property type="match status" value="1"/>
</dbReference>
<dbReference type="Gene3D" id="3.30.710.10">
    <property type="entry name" value="Potassium Channel Kv1.1, Chain A"/>
    <property type="match status" value="3"/>
</dbReference>
<organism evidence="4 5">
    <name type="scientific">Parthenolecanium corni</name>
    <dbReference type="NCBI Taxonomy" id="536013"/>
    <lineage>
        <taxon>Eukaryota</taxon>
        <taxon>Metazoa</taxon>
        <taxon>Ecdysozoa</taxon>
        <taxon>Arthropoda</taxon>
        <taxon>Hexapoda</taxon>
        <taxon>Insecta</taxon>
        <taxon>Pterygota</taxon>
        <taxon>Neoptera</taxon>
        <taxon>Paraneoptera</taxon>
        <taxon>Hemiptera</taxon>
        <taxon>Sternorrhyncha</taxon>
        <taxon>Coccoidea</taxon>
        <taxon>Coccidae</taxon>
        <taxon>Parthenolecanium</taxon>
    </lineage>
</organism>
<accession>A0AAN9Y2H4</accession>
<sequence>MNFEDWPLLTTVSPELLSQVRVAHEHDGAVLLVTNDDEVLAYDPNDFSILGLGDTAPSFAPESVVALNQKRVKAVYMWGKNHGTDDVNQILKPTLMDPITKKVLKVACGGEHCLLLNIDGEVFSCGGNTWGQLGINSKEKRVAIPTKIERQFDGKRIAKISCGYNFSAAVLDSGEVFTWGKNYHGQLGVNESGNSYSIPKRVSNLDDTVIKKIVCGSTHVLAVNEFCELYVWGGNTAGQLGLGDIECRRVPVKNEIVGRVTKIASFYSSGTSAALTENFKVFNWGHIASGSNISVPKETNYESLHQVFANLSTDPRMYKSMTRKPRYESVNETLRNAFEDKESSDLIIVAEGREIFVHRTILRLRSDYFRTLLQKHWVTETEKSITIDQSYNAIYAYLKYLYCGELKTEPMSALELLTLAHEYNDLPLKRLCEKTIQCGITIENVASLYAIALKLDGEKLLISCLSFAAEHLSELIDTSGFDEWDVLKVVSVMPAHGSWIHGITLLRQLTHGEVFLVTNDDKVLACGTNKFRILGLGDTAPRFALESVVALNQKRVKAVYMWGKNHGTDDVNPILKPTLMDPITKKVLKVACGREHCLLLNIDGEVFSWGKNTYGQLGINSKKRVATPTKIKRQLAGKRIAKISCGSYFSAAVLDSGEVFTWGKNDYGQLGVSEFKNSCSIPKKVSNLDDTVIKKIVCGDEHVLAVNDVGELYVWGGNACGQLGLGDNECRRVPMKNEIVGRVTKIASFSISYTSAAITENFKVFMWGSCAEGRELRSSISVPKETHYVSLHQVFANVSSYPIMYKSMTRQPRYESVNETLRNAFEDKESSDLIIVAEGKEIFVHRTILRLRSDYFRTLLQKHWVPETEKSITIDKSYNAIYAYLEYLYCGELKTEPMLALDREVLLVTNDDEVLACGTNYSGCLGLEDTAPRFEPESVVALNQKRVKGFVFGGYGEFFVIAHCFTGAVYMWGKNHGTGEENPILKPTLMDQITKKVLKVACGGKHCLLLNIDGEVFSWGGNDYGQLGINSEKKRVAAPTKVEGQLAGKLVAKISCGSYFSAAVLDCGEVFTWGNNDEGQLGVNESGNSYSIPKRVSNLDDTVIKKIVCGSDHVLAVNEDSELYVWGGNNFGQLGLRDEVCRLVPVKNNLVRRVTKIASIYSSWTSAALTENFKVFMWGGCAGLNICVPKETHYKSLHQVFANFSSYPSMYKSMTQQPRYESVNETLRNAFEDKNSSDLIIMAEGKEIFVHRTILKLRSDYFRTLLQKHWVTETEKSITIDQSYNAIYAYLKYLYCGELKTEPMSALELLTLADEYNDLPLKRLCEKTIQCGITIENVASLYAIALKLDGKKLLKSCLSFAAKHLSELIDTSGFDEWDVITVKTFFRECRNRRLFKS</sequence>
<feature type="repeat" description="RCC1" evidence="2">
    <location>
        <begin position="967"/>
        <end position="1013"/>
    </location>
</feature>
<feature type="domain" description="BTB" evidence="3">
    <location>
        <begin position="344"/>
        <end position="410"/>
    </location>
</feature>
<feature type="repeat" description="RCC1" evidence="2">
    <location>
        <begin position="73"/>
        <end position="119"/>
    </location>
</feature>
<dbReference type="InterPro" id="IPR009091">
    <property type="entry name" value="RCC1/BLIP-II"/>
</dbReference>
<dbReference type="Pfam" id="PF25390">
    <property type="entry name" value="WD40_RLD"/>
    <property type="match status" value="2"/>
</dbReference>
<dbReference type="Gene3D" id="2.130.10.30">
    <property type="entry name" value="Regulator of chromosome condensation 1/beta-lactamase-inhibitor protein II"/>
    <property type="match status" value="3"/>
</dbReference>
<evidence type="ECO:0000313" key="5">
    <source>
        <dbReference type="Proteomes" id="UP001367676"/>
    </source>
</evidence>
<dbReference type="SMART" id="SM00225">
    <property type="entry name" value="BTB"/>
    <property type="match status" value="3"/>
</dbReference>
<feature type="repeat" description="RCC1" evidence="2">
    <location>
        <begin position="1014"/>
        <end position="1067"/>
    </location>
</feature>
<dbReference type="EMBL" id="JBBCAQ010000032">
    <property type="protein sequence ID" value="KAK7584104.1"/>
    <property type="molecule type" value="Genomic_DNA"/>
</dbReference>
<keyword evidence="5" id="KW-1185">Reference proteome</keyword>
<dbReference type="InterPro" id="IPR000408">
    <property type="entry name" value="Reg_chr_condens"/>
</dbReference>
<feature type="repeat" description="RCC1" evidence="2">
    <location>
        <begin position="604"/>
        <end position="656"/>
    </location>
</feature>
<dbReference type="Proteomes" id="UP001367676">
    <property type="component" value="Unassembled WGS sequence"/>
</dbReference>
<dbReference type="SUPFAM" id="SSF50985">
    <property type="entry name" value="RCC1/BLIP-II"/>
    <property type="match status" value="3"/>
</dbReference>
<dbReference type="Pfam" id="PF00415">
    <property type="entry name" value="RCC1"/>
    <property type="match status" value="3"/>
</dbReference>
<feature type="domain" description="BTB" evidence="3">
    <location>
        <begin position="831"/>
        <end position="897"/>
    </location>
</feature>